<dbReference type="EMBL" id="QAON01000003">
    <property type="protein sequence ID" value="PTQ90497.1"/>
    <property type="molecule type" value="Genomic_DNA"/>
</dbReference>
<comment type="caution">
    <text evidence="8">The sequence shown here is derived from an EMBL/GenBank/DDBJ whole genome shotgun (WGS) entry which is preliminary data.</text>
</comment>
<dbReference type="Gene3D" id="1.25.40.10">
    <property type="entry name" value="Tetratricopeptide repeat domain"/>
    <property type="match status" value="1"/>
</dbReference>
<dbReference type="OrthoDB" id="9775455at2"/>
<dbReference type="PRINTS" id="PR00811">
    <property type="entry name" value="BCTERIALGSPD"/>
</dbReference>
<dbReference type="Pfam" id="PF00263">
    <property type="entry name" value="Secretin"/>
    <property type="match status" value="1"/>
</dbReference>
<keyword evidence="3" id="KW-0472">Membrane</keyword>
<evidence type="ECO:0000313" key="9">
    <source>
        <dbReference type="Proteomes" id="UP000244223"/>
    </source>
</evidence>
<dbReference type="InterPro" id="IPR001775">
    <property type="entry name" value="GspD/PilQ"/>
</dbReference>
<evidence type="ECO:0000256" key="3">
    <source>
        <dbReference type="ARBA" id="ARBA00023136"/>
    </source>
</evidence>
<dbReference type="GO" id="GO:0015627">
    <property type="term" value="C:type II protein secretion system complex"/>
    <property type="evidence" value="ECO:0007669"/>
    <property type="project" value="TreeGrafter"/>
</dbReference>
<protein>
    <submittedName>
        <fullName evidence="8">General secretion pathway protein D</fullName>
    </submittedName>
</protein>
<comment type="similarity">
    <text evidence="5">Belongs to the bacterial secretin family.</text>
</comment>
<dbReference type="PANTHER" id="PTHR30332">
    <property type="entry name" value="PROBABLE GENERAL SECRETION PATHWAY PROTEIN D"/>
    <property type="match status" value="1"/>
</dbReference>
<keyword evidence="4" id="KW-0998">Cell outer membrane</keyword>
<dbReference type="SUPFAM" id="SSF48452">
    <property type="entry name" value="TPR-like"/>
    <property type="match status" value="1"/>
</dbReference>
<feature type="compositionally biased region" description="Polar residues" evidence="6">
    <location>
        <begin position="610"/>
        <end position="620"/>
    </location>
</feature>
<feature type="compositionally biased region" description="Polar residues" evidence="6">
    <location>
        <begin position="637"/>
        <end position="647"/>
    </location>
</feature>
<dbReference type="Proteomes" id="UP000244223">
    <property type="component" value="Unassembled WGS sequence"/>
</dbReference>
<feature type="domain" description="Secretin/TonB short N-terminal" evidence="7">
    <location>
        <begin position="208"/>
        <end position="259"/>
    </location>
</feature>
<keyword evidence="2" id="KW-0813">Transport</keyword>
<evidence type="ECO:0000256" key="2">
    <source>
        <dbReference type="ARBA" id="ARBA00022448"/>
    </source>
</evidence>
<keyword evidence="9" id="KW-1185">Reference proteome</keyword>
<dbReference type="AlphaFoldDB" id="A0A2T5J230"/>
<dbReference type="InterPro" id="IPR004846">
    <property type="entry name" value="T2SS/T3SS_dom"/>
</dbReference>
<reference evidence="8 9" key="1">
    <citation type="submission" date="2018-04" db="EMBL/GenBank/DDBJ databases">
        <title>Genomic Encyclopedia of Archaeal and Bacterial Type Strains, Phase II (KMG-II): from individual species to whole genera.</title>
        <authorList>
            <person name="Goeker M."/>
        </authorList>
    </citation>
    <scope>NUCLEOTIDE SEQUENCE [LARGE SCALE GENOMIC DNA]</scope>
    <source>
        <strain evidence="8 9">DSM 5822</strain>
    </source>
</reference>
<dbReference type="Gene3D" id="3.30.1370.120">
    <property type="match status" value="1"/>
</dbReference>
<feature type="region of interest" description="Disordered" evidence="6">
    <location>
        <begin position="585"/>
        <end position="659"/>
    </location>
</feature>
<dbReference type="RefSeq" id="WP_107864934.1">
    <property type="nucleotide sequence ID" value="NZ_QAON01000003.1"/>
</dbReference>
<dbReference type="GO" id="GO:0009306">
    <property type="term" value="P:protein secretion"/>
    <property type="evidence" value="ECO:0007669"/>
    <property type="project" value="InterPro"/>
</dbReference>
<feature type="compositionally biased region" description="Low complexity" evidence="6">
    <location>
        <begin position="621"/>
        <end position="636"/>
    </location>
</feature>
<gene>
    <name evidence="8" type="ORF">C8N29_103252</name>
</gene>
<dbReference type="Pfam" id="PF07660">
    <property type="entry name" value="STN"/>
    <property type="match status" value="1"/>
</dbReference>
<evidence type="ECO:0000313" key="8">
    <source>
        <dbReference type="EMBL" id="PTQ90497.1"/>
    </source>
</evidence>
<evidence type="ECO:0000256" key="5">
    <source>
        <dbReference type="RuleBase" id="RU004003"/>
    </source>
</evidence>
<proteinExistence type="inferred from homology"/>
<dbReference type="InterPro" id="IPR011990">
    <property type="entry name" value="TPR-like_helical_dom_sf"/>
</dbReference>
<comment type="subcellular location">
    <subcellularLocation>
        <location evidence="1">Membrane</location>
    </subcellularLocation>
</comment>
<name>A0A2T5J230_9GAMM</name>
<evidence type="ECO:0000256" key="6">
    <source>
        <dbReference type="SAM" id="MobiDB-lite"/>
    </source>
</evidence>
<evidence type="ECO:0000256" key="4">
    <source>
        <dbReference type="ARBA" id="ARBA00023237"/>
    </source>
</evidence>
<dbReference type="GO" id="GO:0019867">
    <property type="term" value="C:outer membrane"/>
    <property type="evidence" value="ECO:0007669"/>
    <property type="project" value="InterPro"/>
</dbReference>
<dbReference type="SMART" id="SM00965">
    <property type="entry name" value="STN"/>
    <property type="match status" value="1"/>
</dbReference>
<organism evidence="8 9">
    <name type="scientific">Agitococcus lubricus</name>
    <dbReference type="NCBI Taxonomy" id="1077255"/>
    <lineage>
        <taxon>Bacteria</taxon>
        <taxon>Pseudomonadati</taxon>
        <taxon>Pseudomonadota</taxon>
        <taxon>Gammaproteobacteria</taxon>
        <taxon>Moraxellales</taxon>
        <taxon>Moraxellaceae</taxon>
        <taxon>Agitococcus</taxon>
    </lineage>
</organism>
<evidence type="ECO:0000256" key="1">
    <source>
        <dbReference type="ARBA" id="ARBA00004370"/>
    </source>
</evidence>
<dbReference type="PRINTS" id="PR01032">
    <property type="entry name" value="PHAGEIV"/>
</dbReference>
<accession>A0A2T5J230</accession>
<dbReference type="InterPro" id="IPR011662">
    <property type="entry name" value="Secretin/TonB_short_N"/>
</dbReference>
<dbReference type="InterPro" id="IPR038591">
    <property type="entry name" value="NolW-like_sf"/>
</dbReference>
<dbReference type="InterPro" id="IPR050810">
    <property type="entry name" value="Bact_Secretion_Sys_Channel"/>
</dbReference>
<evidence type="ECO:0000259" key="7">
    <source>
        <dbReference type="SMART" id="SM00965"/>
    </source>
</evidence>
<sequence length="799" mass="87867">MTLHILSFCRYTPPLILLLSLQGCASHFQEQRANKLLQQGHAVEAMRLWQTLSEQHPQSHRLKYIHTRDEVLSKLLNEAYKAQRQQQTDEALNRYNTILSIDPQHAAALRGVELIYREQRHQQLLKEAEQALADGQTEEALRALNTILSENPQHVAAKQHKQQLDLQQQRQWLHEPLLKQSLRKPVSLEFKNASLQAILDVLAQSAGINFLFDKEVKADLKTTIYARHTSIEDALNLILKTNQLNKKVLNDSTLLIYPDNPEKTKQYEELVVRSFYLGAADPKKMQDMLRIMVNPKAMYIDDKLRLLVIRDSLEIISTVEKLIATYDIPEPEVNLDVEVLEVSSDSLLNLGIQYPNQISASVSGAAKKAGQLTIDELKDLNRDNFSLTVPDPIASVNFKQTSGSANILANPKIRVRNREKAKILIGDKVPVVTTTSNQTSSSISESVSYLDVGLKLEVEPEVHVNQDVSINVALEVSSIVKEVKSSTGLLTYQIGTRNANTVLRLKDGETQMLAGLIKDEQRESASHFPGLGKLPLLGKLFSNDSNSNTKSEIILLITPHVVRPLNTPSIDGLEFASGTGAEVSTKPLRLTSGGQYNPRSNKGLGAAKNANVSNTLNKVDTPTPTANAPIPAVTTTETSATPNSSAITAPESGVDSSEIPLSLGNDSVLQGQQAALQLDIVAPAQIPVNKEFTVALMSQGVAFDKWSFDIETAYQGLEIINANLVAPSSTFNYRPTNTGIHVDLGATPNHSGPLIMLTLKATQLSDTPLVFRLSQSQAVNSQQQKLLTTGEPRSLMITP</sequence>
<dbReference type="PANTHER" id="PTHR30332:SF17">
    <property type="entry name" value="TYPE IV PILIATION SYSTEM PROTEIN DR_0774-RELATED"/>
    <property type="match status" value="1"/>
</dbReference>